<dbReference type="EMBL" id="FNHM01000008">
    <property type="protein sequence ID" value="SDN47986.1"/>
    <property type="molecule type" value="Genomic_DNA"/>
</dbReference>
<evidence type="ECO:0000256" key="1">
    <source>
        <dbReference type="SAM" id="Phobius"/>
    </source>
</evidence>
<evidence type="ECO:0000313" key="3">
    <source>
        <dbReference type="Proteomes" id="UP000183853"/>
    </source>
</evidence>
<evidence type="ECO:0000313" key="2">
    <source>
        <dbReference type="EMBL" id="SDN47986.1"/>
    </source>
</evidence>
<keyword evidence="1" id="KW-0812">Transmembrane</keyword>
<sequence length="33" mass="3738">MTEFIQFAFCVAVLYCVVDTLIYALSWLFGVCA</sequence>
<protein>
    <submittedName>
        <fullName evidence="2">Uncharacterized protein</fullName>
    </submittedName>
</protein>
<gene>
    <name evidence="2" type="ORF">SAMN05444505_108197</name>
</gene>
<name>A0AB37ZQ57_PSESX</name>
<proteinExistence type="predicted"/>
<feature type="transmembrane region" description="Helical" evidence="1">
    <location>
        <begin position="7"/>
        <end position="29"/>
    </location>
</feature>
<keyword evidence="1" id="KW-0472">Membrane</keyword>
<keyword evidence="1" id="KW-1133">Transmembrane helix</keyword>
<organism evidence="2 3">
    <name type="scientific">Pseudomonas syringae</name>
    <dbReference type="NCBI Taxonomy" id="317"/>
    <lineage>
        <taxon>Bacteria</taxon>
        <taxon>Pseudomonadati</taxon>
        <taxon>Pseudomonadota</taxon>
        <taxon>Gammaproteobacteria</taxon>
        <taxon>Pseudomonadales</taxon>
        <taxon>Pseudomonadaceae</taxon>
        <taxon>Pseudomonas</taxon>
    </lineage>
</organism>
<accession>A0AB37ZQ57</accession>
<reference evidence="2 3" key="1">
    <citation type="submission" date="2016-10" db="EMBL/GenBank/DDBJ databases">
        <authorList>
            <person name="Varghese N."/>
            <person name="Submissions S."/>
        </authorList>
    </citation>
    <scope>NUCLEOTIDE SEQUENCE [LARGE SCALE GENOMIC DNA]</scope>
    <source>
        <strain evidence="2 3">BS2122</strain>
    </source>
</reference>
<dbReference type="AlphaFoldDB" id="A0AB37ZQ57"/>
<comment type="caution">
    <text evidence="2">The sequence shown here is derived from an EMBL/GenBank/DDBJ whole genome shotgun (WGS) entry which is preliminary data.</text>
</comment>
<dbReference type="Proteomes" id="UP000183853">
    <property type="component" value="Unassembled WGS sequence"/>
</dbReference>